<feature type="domain" description="Acyl-CoA dehydrogenase/oxidase C-terminal" evidence="6">
    <location>
        <begin position="317"/>
        <end position="465"/>
    </location>
</feature>
<dbReference type="PROSITE" id="PS00073">
    <property type="entry name" value="ACYL_COA_DH_2"/>
    <property type="match status" value="1"/>
</dbReference>
<dbReference type="FunFam" id="2.40.110.10:FF:000004">
    <property type="entry name" value="Isovaleryl-CoA dehydrogenase, mitochondrial"/>
    <property type="match status" value="1"/>
</dbReference>
<dbReference type="PANTHER" id="PTHR43884">
    <property type="entry name" value="ACYL-COA DEHYDROGENASE"/>
    <property type="match status" value="1"/>
</dbReference>
<dbReference type="Pfam" id="PF02770">
    <property type="entry name" value="Acyl-CoA_dh_M"/>
    <property type="match status" value="1"/>
</dbReference>
<evidence type="ECO:0000256" key="4">
    <source>
        <dbReference type="ARBA" id="ARBA00022827"/>
    </source>
</evidence>
<dbReference type="InterPro" id="IPR013786">
    <property type="entry name" value="AcylCoA_DH/ox_N"/>
</dbReference>
<keyword evidence="4 5" id="KW-0274">FAD</keyword>
<dbReference type="InterPro" id="IPR037069">
    <property type="entry name" value="AcylCoA_DH/ox_N_sf"/>
</dbReference>
<feature type="domain" description="Acyl-CoA oxidase/dehydrogenase middle" evidence="7">
    <location>
        <begin position="203"/>
        <end position="305"/>
    </location>
</feature>
<dbReference type="PANTHER" id="PTHR43884:SF18">
    <property type="entry name" value="ISOVALERYL-COENZYME A DEHYDROGENASE"/>
    <property type="match status" value="1"/>
</dbReference>
<dbReference type="SUPFAM" id="SSF56645">
    <property type="entry name" value="Acyl-CoA dehydrogenase NM domain-like"/>
    <property type="match status" value="1"/>
</dbReference>
<dbReference type="Proteomes" id="UP001281003">
    <property type="component" value="Unassembled WGS sequence"/>
</dbReference>
<name>A0AAE0NWM3_SORBR</name>
<dbReference type="Pfam" id="PF02771">
    <property type="entry name" value="Acyl-CoA_dh_N"/>
    <property type="match status" value="1"/>
</dbReference>
<organism evidence="9 10">
    <name type="scientific">Sordaria brevicollis</name>
    <dbReference type="NCBI Taxonomy" id="83679"/>
    <lineage>
        <taxon>Eukaryota</taxon>
        <taxon>Fungi</taxon>
        <taxon>Dikarya</taxon>
        <taxon>Ascomycota</taxon>
        <taxon>Pezizomycotina</taxon>
        <taxon>Sordariomycetes</taxon>
        <taxon>Sordariomycetidae</taxon>
        <taxon>Sordariales</taxon>
        <taxon>Sordariaceae</taxon>
        <taxon>Sordaria</taxon>
    </lineage>
</organism>
<comment type="similarity">
    <text evidence="2 5">Belongs to the acyl-CoA dehydrogenase family.</text>
</comment>
<dbReference type="InterPro" id="IPR036250">
    <property type="entry name" value="AcylCo_DH-like_C"/>
</dbReference>
<evidence type="ECO:0000259" key="6">
    <source>
        <dbReference type="Pfam" id="PF00441"/>
    </source>
</evidence>
<evidence type="ECO:0000259" key="7">
    <source>
        <dbReference type="Pfam" id="PF02770"/>
    </source>
</evidence>
<accession>A0AAE0NWM3</accession>
<reference evidence="9" key="1">
    <citation type="journal article" date="2023" name="Mol. Phylogenet. Evol.">
        <title>Genome-scale phylogeny and comparative genomics of the fungal order Sordariales.</title>
        <authorList>
            <person name="Hensen N."/>
            <person name="Bonometti L."/>
            <person name="Westerberg I."/>
            <person name="Brannstrom I.O."/>
            <person name="Guillou S."/>
            <person name="Cros-Aarteil S."/>
            <person name="Calhoun S."/>
            <person name="Haridas S."/>
            <person name="Kuo A."/>
            <person name="Mondo S."/>
            <person name="Pangilinan J."/>
            <person name="Riley R."/>
            <person name="LaButti K."/>
            <person name="Andreopoulos B."/>
            <person name="Lipzen A."/>
            <person name="Chen C."/>
            <person name="Yan M."/>
            <person name="Daum C."/>
            <person name="Ng V."/>
            <person name="Clum A."/>
            <person name="Steindorff A."/>
            <person name="Ohm R.A."/>
            <person name="Martin F."/>
            <person name="Silar P."/>
            <person name="Natvig D.O."/>
            <person name="Lalanne C."/>
            <person name="Gautier V."/>
            <person name="Ament-Velasquez S.L."/>
            <person name="Kruys A."/>
            <person name="Hutchinson M.I."/>
            <person name="Powell A.J."/>
            <person name="Barry K."/>
            <person name="Miller A.N."/>
            <person name="Grigoriev I.V."/>
            <person name="Debuchy R."/>
            <person name="Gladieux P."/>
            <person name="Hiltunen Thoren M."/>
            <person name="Johannesson H."/>
        </authorList>
    </citation>
    <scope>NUCLEOTIDE SEQUENCE</scope>
    <source>
        <strain evidence="9">FGSC 1904</strain>
    </source>
</reference>
<dbReference type="GO" id="GO:0006552">
    <property type="term" value="P:L-leucine catabolic process"/>
    <property type="evidence" value="ECO:0007669"/>
    <property type="project" value="TreeGrafter"/>
</dbReference>
<dbReference type="GO" id="GO:0008470">
    <property type="term" value="F:3-methylbutanoyl-CoA dehydrogenase activity"/>
    <property type="evidence" value="ECO:0007669"/>
    <property type="project" value="TreeGrafter"/>
</dbReference>
<dbReference type="Pfam" id="PF00441">
    <property type="entry name" value="Acyl-CoA_dh_1"/>
    <property type="match status" value="1"/>
</dbReference>
<keyword evidence="10" id="KW-1185">Reference proteome</keyword>
<keyword evidence="3 5" id="KW-0285">Flavoprotein</keyword>
<dbReference type="InterPro" id="IPR006089">
    <property type="entry name" value="Acyl-CoA_DH_CS"/>
</dbReference>
<sequence length="476" mass="51281">MSTQNLTRAFARSTTPRILPTGSISISRVPRQLRLHSTYTATASTITATTPRRPSPAVSIASATPITQVRNASHNKHPSGFVPPSPSDLSELRERVQEFVRRSLPETLASETDKSNAFPPHMWRALGDAGLLGITADEAYGGLSMGYQAHCIVMEELSRASGSIALSYAAHSQLCVNQLSLNGNEAQKEKYLPGLISGEKVGALAMSESGSGSDVVSMRTTAKKVEGGYKLNGSKMWITNGPDADVIVVYAKTEPEKGSKGITAFIVETKDLETGKKAEGFECLRKLDKMGMRGSNTGELVFENVFVPEENVLGKVNGGVRVLMEGLDLERLVLSAGPLGLMQAALDVALPYAHSRKQFGTPIAQFQLLQGKLADMYTKLQASRAYTYATAKTVDEQGIIKTQDCAGAILYAAERATEVALDAIQILGGMGYMEEMPASRILRDAKLYEIGAGTSEVRRMVIGRAFNKEYAHLANN</sequence>
<dbReference type="InterPro" id="IPR006091">
    <property type="entry name" value="Acyl-CoA_Oxase/DH_mid-dom"/>
</dbReference>
<protein>
    <submittedName>
        <fullName evidence="9">Acyl-CoA dehydrogenase/oxidase</fullName>
    </submittedName>
</protein>
<dbReference type="InterPro" id="IPR009100">
    <property type="entry name" value="AcylCoA_DH/oxidase_NM_dom_sf"/>
</dbReference>
<evidence type="ECO:0000313" key="9">
    <source>
        <dbReference type="EMBL" id="KAK3388940.1"/>
    </source>
</evidence>
<dbReference type="Gene3D" id="1.10.540.10">
    <property type="entry name" value="Acyl-CoA dehydrogenase/oxidase, N-terminal domain"/>
    <property type="match status" value="1"/>
</dbReference>
<dbReference type="InterPro" id="IPR009075">
    <property type="entry name" value="AcylCo_DH/oxidase_C"/>
</dbReference>
<gene>
    <name evidence="9" type="ORF">B0T20DRAFT_89464</name>
</gene>
<evidence type="ECO:0000256" key="1">
    <source>
        <dbReference type="ARBA" id="ARBA00001974"/>
    </source>
</evidence>
<dbReference type="SUPFAM" id="SSF47203">
    <property type="entry name" value="Acyl-CoA dehydrogenase C-terminal domain-like"/>
    <property type="match status" value="1"/>
</dbReference>
<proteinExistence type="inferred from homology"/>
<comment type="cofactor">
    <cofactor evidence="1 5">
        <name>FAD</name>
        <dbReference type="ChEBI" id="CHEBI:57692"/>
    </cofactor>
</comment>
<reference evidence="9" key="2">
    <citation type="submission" date="2023-07" db="EMBL/GenBank/DDBJ databases">
        <authorList>
            <consortium name="Lawrence Berkeley National Laboratory"/>
            <person name="Haridas S."/>
            <person name="Hensen N."/>
            <person name="Bonometti L."/>
            <person name="Westerberg I."/>
            <person name="Brannstrom I.O."/>
            <person name="Guillou S."/>
            <person name="Cros-Aarteil S."/>
            <person name="Calhoun S."/>
            <person name="Kuo A."/>
            <person name="Mondo S."/>
            <person name="Pangilinan J."/>
            <person name="Riley R."/>
            <person name="LaButti K."/>
            <person name="Andreopoulos B."/>
            <person name="Lipzen A."/>
            <person name="Chen C."/>
            <person name="Yanf M."/>
            <person name="Daum C."/>
            <person name="Ng V."/>
            <person name="Clum A."/>
            <person name="Steindorff A."/>
            <person name="Ohm R."/>
            <person name="Martin F."/>
            <person name="Silar P."/>
            <person name="Natvig D."/>
            <person name="Lalanne C."/>
            <person name="Gautier V."/>
            <person name="Ament-velasquez S.L."/>
            <person name="Kruys A."/>
            <person name="Hutchinson M.I."/>
            <person name="Powell A.J."/>
            <person name="Barry K."/>
            <person name="Miller A.N."/>
            <person name="Grigoriev I.V."/>
            <person name="Debuchy R."/>
            <person name="Gladieux P."/>
            <person name="Thoren M.H."/>
            <person name="Johannesson H."/>
        </authorList>
    </citation>
    <scope>NUCLEOTIDE SEQUENCE</scope>
    <source>
        <strain evidence="9">FGSC 1904</strain>
    </source>
</reference>
<dbReference type="FunFam" id="1.20.140.10:FF:000003">
    <property type="entry name" value="isovaleryl-CoA dehydrogenase, mitochondrial"/>
    <property type="match status" value="1"/>
</dbReference>
<dbReference type="PROSITE" id="PS00072">
    <property type="entry name" value="ACYL_COA_DH_1"/>
    <property type="match status" value="1"/>
</dbReference>
<dbReference type="Gene3D" id="1.20.140.10">
    <property type="entry name" value="Butyryl-CoA Dehydrogenase, subunit A, domain 3"/>
    <property type="match status" value="1"/>
</dbReference>
<dbReference type="AlphaFoldDB" id="A0AAE0NWM3"/>
<comment type="caution">
    <text evidence="9">The sequence shown here is derived from an EMBL/GenBank/DDBJ whole genome shotgun (WGS) entry which is preliminary data.</text>
</comment>
<feature type="domain" description="Acyl-CoA dehydrogenase/oxidase N-terminal" evidence="8">
    <location>
        <begin position="89"/>
        <end position="199"/>
    </location>
</feature>
<dbReference type="GO" id="GO:0050660">
    <property type="term" value="F:flavin adenine dinucleotide binding"/>
    <property type="evidence" value="ECO:0007669"/>
    <property type="project" value="InterPro"/>
</dbReference>
<evidence type="ECO:0000256" key="2">
    <source>
        <dbReference type="ARBA" id="ARBA00009347"/>
    </source>
</evidence>
<dbReference type="Gene3D" id="2.40.110.10">
    <property type="entry name" value="Butyryl-CoA Dehydrogenase, subunit A, domain 2"/>
    <property type="match status" value="1"/>
</dbReference>
<keyword evidence="5" id="KW-0560">Oxidoreductase</keyword>
<dbReference type="EMBL" id="JAUTDP010000014">
    <property type="protein sequence ID" value="KAK3388940.1"/>
    <property type="molecule type" value="Genomic_DNA"/>
</dbReference>
<evidence type="ECO:0000256" key="3">
    <source>
        <dbReference type="ARBA" id="ARBA00022630"/>
    </source>
</evidence>
<evidence type="ECO:0000256" key="5">
    <source>
        <dbReference type="RuleBase" id="RU362125"/>
    </source>
</evidence>
<evidence type="ECO:0000259" key="8">
    <source>
        <dbReference type="Pfam" id="PF02771"/>
    </source>
</evidence>
<dbReference type="FunFam" id="1.10.540.10:FF:000021">
    <property type="entry name" value="Isovaleryl-CoA dehydrogenase IvdA"/>
    <property type="match status" value="1"/>
</dbReference>
<dbReference type="InterPro" id="IPR046373">
    <property type="entry name" value="Acyl-CoA_Oxase/DH_mid-dom_sf"/>
</dbReference>
<evidence type="ECO:0000313" key="10">
    <source>
        <dbReference type="Proteomes" id="UP001281003"/>
    </source>
</evidence>